<feature type="binding site" evidence="5">
    <location>
        <position position="155"/>
    </location>
    <ligand>
        <name>phosphoenolpyruvate</name>
        <dbReference type="ChEBI" id="CHEBI:58702"/>
    </ligand>
</feature>
<organism evidence="7 8">
    <name type="scientific">Serinicoccus chungangensis</name>
    <dbReference type="NCBI Taxonomy" id="767452"/>
    <lineage>
        <taxon>Bacteria</taxon>
        <taxon>Bacillati</taxon>
        <taxon>Actinomycetota</taxon>
        <taxon>Actinomycetes</taxon>
        <taxon>Micrococcales</taxon>
        <taxon>Ornithinimicrobiaceae</taxon>
        <taxon>Serinicoccus</taxon>
    </lineage>
</organism>
<dbReference type="AlphaFoldDB" id="A0A0W8I1K8"/>
<dbReference type="Proteomes" id="UP000054837">
    <property type="component" value="Unassembled WGS sequence"/>
</dbReference>
<dbReference type="PANTHER" id="PTHR40392:SF1">
    <property type="entry name" value="2-PHOSPHO-L-LACTATE GUANYLYLTRANSFERASE"/>
    <property type="match status" value="1"/>
</dbReference>
<reference evidence="7 8" key="1">
    <citation type="submission" date="2015-12" db="EMBL/GenBank/DDBJ databases">
        <title>Serinicoccus chungangenesis strain CD08_5 genome sequencing and assembly.</title>
        <authorList>
            <person name="Chander A.M."/>
            <person name="Kaur G."/>
            <person name="Nair G.R."/>
            <person name="Dhawan D.K."/>
            <person name="Kochhar R.K."/>
            <person name="Mayilraj S."/>
            <person name="Bhadada S.K."/>
        </authorList>
    </citation>
    <scope>NUCLEOTIDE SEQUENCE [LARGE SCALE GENOMIC DNA]</scope>
    <source>
        <strain evidence="7 8">CD08_5</strain>
    </source>
</reference>
<gene>
    <name evidence="5" type="primary">fbiD</name>
    <name evidence="7" type="ORF">AVL62_09880</name>
</gene>
<comment type="function">
    <text evidence="5">Guanylyltransferase that catalyzes the activation of phosphoenolpyruvate (PEP) as enolpyruvoyl-2-diphospho-5'-guanosine, via the condensation of PEP with GTP. It is involved in the biosynthesis of coenzyme F420, a hydride carrier cofactor.</text>
</comment>
<dbReference type="OrthoDB" id="9151145at2"/>
<proteinExistence type="inferred from homology"/>
<keyword evidence="3 5" id="KW-0547">Nucleotide-binding</keyword>
<feature type="domain" description="MobA-like NTP transferase" evidence="6">
    <location>
        <begin position="51"/>
        <end position="170"/>
    </location>
</feature>
<evidence type="ECO:0000256" key="4">
    <source>
        <dbReference type="ARBA" id="ARBA00023134"/>
    </source>
</evidence>
<comment type="catalytic activity">
    <reaction evidence="5">
        <text>phosphoenolpyruvate + GTP + H(+) = enolpyruvoyl-2-diphospho-5'-guanosine + diphosphate</text>
        <dbReference type="Rhea" id="RHEA:30519"/>
        <dbReference type="ChEBI" id="CHEBI:15378"/>
        <dbReference type="ChEBI" id="CHEBI:33019"/>
        <dbReference type="ChEBI" id="CHEBI:37565"/>
        <dbReference type="ChEBI" id="CHEBI:58702"/>
        <dbReference type="ChEBI" id="CHEBI:143701"/>
        <dbReference type="EC" id="2.7.7.105"/>
    </reaction>
</comment>
<dbReference type="SUPFAM" id="SSF53448">
    <property type="entry name" value="Nucleotide-diphospho-sugar transferases"/>
    <property type="match status" value="1"/>
</dbReference>
<dbReference type="InterPro" id="IPR025877">
    <property type="entry name" value="MobA-like_NTP_Trfase"/>
</dbReference>
<evidence type="ECO:0000256" key="5">
    <source>
        <dbReference type="HAMAP-Rule" id="MF_02114"/>
    </source>
</evidence>
<dbReference type="Gene3D" id="3.90.550.10">
    <property type="entry name" value="Spore Coat Polysaccharide Biosynthesis Protein SpsA, Chain A"/>
    <property type="match status" value="1"/>
</dbReference>
<dbReference type="GO" id="GO:0005525">
    <property type="term" value="F:GTP binding"/>
    <property type="evidence" value="ECO:0007669"/>
    <property type="project" value="UniProtKB-KW"/>
</dbReference>
<evidence type="ECO:0000313" key="7">
    <source>
        <dbReference type="EMBL" id="KUG51614.1"/>
    </source>
</evidence>
<protein>
    <recommendedName>
        <fullName evidence="5">Phosphoenolpyruvate guanylyltransferase</fullName>
        <shortName evidence="5">PEP guanylyltransferase</shortName>
        <ecNumber evidence="5">2.7.7.105</ecNumber>
    </recommendedName>
</protein>
<comment type="pathway">
    <text evidence="5">Cofactor biosynthesis; coenzyme F420 biosynthesis.</text>
</comment>
<evidence type="ECO:0000256" key="3">
    <source>
        <dbReference type="ARBA" id="ARBA00022741"/>
    </source>
</evidence>
<dbReference type="EC" id="2.7.7.105" evidence="5"/>
<evidence type="ECO:0000313" key="8">
    <source>
        <dbReference type="Proteomes" id="UP000054837"/>
    </source>
</evidence>
<name>A0A0W8I1K8_9MICO</name>
<keyword evidence="2 5" id="KW-0548">Nucleotidyltransferase</keyword>
<feature type="binding site" evidence="5">
    <location>
        <position position="170"/>
    </location>
    <ligand>
        <name>phosphoenolpyruvate</name>
        <dbReference type="ChEBI" id="CHEBI:58702"/>
    </ligand>
</feature>
<dbReference type="InterPro" id="IPR029044">
    <property type="entry name" value="Nucleotide-diphossugar_trans"/>
</dbReference>
<dbReference type="GO" id="GO:0043814">
    <property type="term" value="F:phospholactate guanylyltransferase activity"/>
    <property type="evidence" value="ECO:0007669"/>
    <property type="project" value="InterPro"/>
</dbReference>
<dbReference type="STRING" id="767452.AVL62_09880"/>
<dbReference type="Pfam" id="PF12804">
    <property type="entry name" value="NTP_transf_3"/>
    <property type="match status" value="1"/>
</dbReference>
<keyword evidence="1 5" id="KW-0808">Transferase</keyword>
<evidence type="ECO:0000256" key="1">
    <source>
        <dbReference type="ARBA" id="ARBA00022679"/>
    </source>
</evidence>
<accession>A0A0W8I1K8</accession>
<dbReference type="PANTHER" id="PTHR40392">
    <property type="entry name" value="2-PHOSPHO-L-LACTATE GUANYLYLTRANSFERASE"/>
    <property type="match status" value="1"/>
</dbReference>
<dbReference type="InterPro" id="IPR002835">
    <property type="entry name" value="CofC"/>
</dbReference>
<dbReference type="HAMAP" id="MF_02114">
    <property type="entry name" value="CofC"/>
    <property type="match status" value="1"/>
</dbReference>
<comment type="similarity">
    <text evidence="5">Belongs to the CofC family.</text>
</comment>
<dbReference type="RefSeq" id="WP_058892511.1">
    <property type="nucleotide sequence ID" value="NZ_LQBL01000032.1"/>
</dbReference>
<comment type="caution">
    <text evidence="7">The sequence shown here is derived from an EMBL/GenBank/DDBJ whole genome shotgun (WGS) entry which is preliminary data.</text>
</comment>
<evidence type="ECO:0000256" key="2">
    <source>
        <dbReference type="ARBA" id="ARBA00022695"/>
    </source>
</evidence>
<keyword evidence="8" id="KW-1185">Reference proteome</keyword>
<feature type="binding site" evidence="5">
    <location>
        <position position="173"/>
    </location>
    <ligand>
        <name>phosphoenolpyruvate</name>
        <dbReference type="ChEBI" id="CHEBI:58702"/>
    </ligand>
</feature>
<dbReference type="NCBIfam" id="TIGR03552">
    <property type="entry name" value="F420_cofC"/>
    <property type="match status" value="1"/>
</dbReference>
<evidence type="ECO:0000259" key="6">
    <source>
        <dbReference type="Pfam" id="PF12804"/>
    </source>
</evidence>
<keyword evidence="4 5" id="KW-0342">GTP-binding</keyword>
<dbReference type="EMBL" id="LQBL01000032">
    <property type="protein sequence ID" value="KUG51614.1"/>
    <property type="molecule type" value="Genomic_DNA"/>
</dbReference>
<dbReference type="GO" id="GO:0052645">
    <property type="term" value="P:F420-0 metabolic process"/>
    <property type="evidence" value="ECO:0007669"/>
    <property type="project" value="UniProtKB-UniRule"/>
</dbReference>
<sequence length="227" mass="22685">MTPTPRAPRPATRWRLVVPLQQAERAKTRLVAPEGVDRVALARAIAADTLEAVCRALPPGDVVVVTSDEAGAARAAALCAQVVDDPGGGLNAAIRAGLEVAGDPGDGTAGGAGARGLAVLLGDLPCLRPADLVAALDVCAGHPRAVVPDADGSGTVLLTSVDADLEPRFGAGSAARHARTAARLGLDLPRLRRDVDTSADLGDAIHLGLGPRTTAALADAGPPPTSA</sequence>
<dbReference type="UniPathway" id="UPA00071"/>